<evidence type="ECO:0000313" key="2">
    <source>
        <dbReference type="Proteomes" id="UP000322667"/>
    </source>
</evidence>
<protein>
    <submittedName>
        <fullName evidence="1">Uncharacterized protein</fullName>
    </submittedName>
</protein>
<accession>A0A5D2LMV6</accession>
<keyword evidence="2" id="KW-1185">Reference proteome</keyword>
<dbReference type="EMBL" id="CM017625">
    <property type="protein sequence ID" value="TYH79393.1"/>
    <property type="molecule type" value="Genomic_DNA"/>
</dbReference>
<name>A0A5D2LMV6_GOSTO</name>
<organism evidence="1 2">
    <name type="scientific">Gossypium tomentosum</name>
    <name type="common">Hawaiian cotton</name>
    <name type="synonym">Gossypium sandvicense</name>
    <dbReference type="NCBI Taxonomy" id="34277"/>
    <lineage>
        <taxon>Eukaryota</taxon>
        <taxon>Viridiplantae</taxon>
        <taxon>Streptophyta</taxon>
        <taxon>Embryophyta</taxon>
        <taxon>Tracheophyta</taxon>
        <taxon>Spermatophyta</taxon>
        <taxon>Magnoliopsida</taxon>
        <taxon>eudicotyledons</taxon>
        <taxon>Gunneridae</taxon>
        <taxon>Pentapetalae</taxon>
        <taxon>rosids</taxon>
        <taxon>malvids</taxon>
        <taxon>Malvales</taxon>
        <taxon>Malvaceae</taxon>
        <taxon>Malvoideae</taxon>
        <taxon>Gossypium</taxon>
    </lineage>
</organism>
<proteinExistence type="predicted"/>
<dbReference type="Proteomes" id="UP000322667">
    <property type="component" value="Chromosome D03"/>
</dbReference>
<evidence type="ECO:0000313" key="1">
    <source>
        <dbReference type="EMBL" id="TYH79393.1"/>
    </source>
</evidence>
<dbReference type="AlphaFoldDB" id="A0A5D2LMV6"/>
<sequence length="43" mass="4672">MEAGGVRERRLVAEATCTRLADLVQNLPCASRLVQGFIQSPKS</sequence>
<reference evidence="1 2" key="1">
    <citation type="submission" date="2019-07" db="EMBL/GenBank/DDBJ databases">
        <title>WGS assembly of Gossypium tomentosum.</title>
        <authorList>
            <person name="Chen Z.J."/>
            <person name="Sreedasyam A."/>
            <person name="Ando A."/>
            <person name="Song Q."/>
            <person name="De L."/>
            <person name="Hulse-Kemp A."/>
            <person name="Ding M."/>
            <person name="Ye W."/>
            <person name="Kirkbride R."/>
            <person name="Jenkins J."/>
            <person name="Plott C."/>
            <person name="Lovell J."/>
            <person name="Lin Y.-M."/>
            <person name="Vaughn R."/>
            <person name="Liu B."/>
            <person name="Li W."/>
            <person name="Simpson S."/>
            <person name="Scheffler B."/>
            <person name="Saski C."/>
            <person name="Grover C."/>
            <person name="Hu G."/>
            <person name="Conover J."/>
            <person name="Carlson J."/>
            <person name="Shu S."/>
            <person name="Boston L."/>
            <person name="Williams M."/>
            <person name="Peterson D."/>
            <person name="Mcgee K."/>
            <person name="Jones D."/>
            <person name="Wendel J."/>
            <person name="Stelly D."/>
            <person name="Grimwood J."/>
            <person name="Schmutz J."/>
        </authorList>
    </citation>
    <scope>NUCLEOTIDE SEQUENCE [LARGE SCALE GENOMIC DNA]</scope>
    <source>
        <strain evidence="1">7179.01</strain>
    </source>
</reference>
<gene>
    <name evidence="1" type="ORF">ES332_D03G060700v1</name>
</gene>